<dbReference type="InterPro" id="IPR029478">
    <property type="entry name" value="TM1586_NiRdase"/>
</dbReference>
<organism evidence="2 3">
    <name type="scientific">Acetoanaerobium noterae</name>
    <dbReference type="NCBI Taxonomy" id="745369"/>
    <lineage>
        <taxon>Bacteria</taxon>
        <taxon>Bacillati</taxon>
        <taxon>Bacillota</taxon>
        <taxon>Clostridia</taxon>
        <taxon>Peptostreptococcales</taxon>
        <taxon>Filifactoraceae</taxon>
        <taxon>Acetoanaerobium</taxon>
    </lineage>
</organism>
<dbReference type="Pfam" id="PF14512">
    <property type="entry name" value="TM1586_NiRdase"/>
    <property type="match status" value="1"/>
</dbReference>
<accession>A0A1T5DA13</accession>
<protein>
    <submittedName>
        <fullName evidence="2">Putative TM nitroreductase</fullName>
    </submittedName>
</protein>
<dbReference type="EMBL" id="FUYN01000008">
    <property type="protein sequence ID" value="SKB68515.1"/>
    <property type="molecule type" value="Genomic_DNA"/>
</dbReference>
<dbReference type="AlphaFoldDB" id="A0A1T5DA13"/>
<dbReference type="Proteomes" id="UP000243406">
    <property type="component" value="Unassembled WGS sequence"/>
</dbReference>
<name>A0A1T5DA13_9FIRM</name>
<dbReference type="GO" id="GO:0016491">
    <property type="term" value="F:oxidoreductase activity"/>
    <property type="evidence" value="ECO:0007669"/>
    <property type="project" value="InterPro"/>
</dbReference>
<proteinExistence type="predicted"/>
<dbReference type="InterPro" id="IPR000415">
    <property type="entry name" value="Nitroreductase-like"/>
</dbReference>
<gene>
    <name evidence="2" type="ORF">SAMN02745120_2658</name>
</gene>
<dbReference type="Gene3D" id="3.40.109.10">
    <property type="entry name" value="NADH Oxidase"/>
    <property type="match status" value="1"/>
</dbReference>
<dbReference type="Gene3D" id="3.40.109.30">
    <property type="entry name" value="putative nitroreductase (tm1586), domain 2"/>
    <property type="match status" value="1"/>
</dbReference>
<reference evidence="3" key="1">
    <citation type="submission" date="2017-02" db="EMBL/GenBank/DDBJ databases">
        <authorList>
            <person name="Varghese N."/>
            <person name="Submissions S."/>
        </authorList>
    </citation>
    <scope>NUCLEOTIDE SEQUENCE [LARGE SCALE GENOMIC DNA]</scope>
    <source>
        <strain evidence="3">ATCC 35199</strain>
    </source>
</reference>
<dbReference type="RefSeq" id="WP_079590465.1">
    <property type="nucleotide sequence ID" value="NZ_FUYN01000008.1"/>
</dbReference>
<dbReference type="OrthoDB" id="9814075at2"/>
<evidence type="ECO:0000259" key="1">
    <source>
        <dbReference type="Pfam" id="PF14512"/>
    </source>
</evidence>
<dbReference type="SUPFAM" id="SSF55469">
    <property type="entry name" value="FMN-dependent nitroreductase-like"/>
    <property type="match status" value="1"/>
</dbReference>
<feature type="domain" description="Putative nitroreductase TM1586" evidence="1">
    <location>
        <begin position="3"/>
        <end position="213"/>
    </location>
</feature>
<sequence>MDELYNMIYKRKSIRKFDSSLSVSDEELELIKSQFEKVIPLIPEIKIKFEIVKKSETTAKYGEYALLFYSENKDNYLLNAGYVLEQMDLFMASINVGACWYGMAKPKSDFGSGLDYVIMLVFGKSKETDFRTDFSNCKRKSEAELFSGDFDKEILNLVRYAPSACNSQPWRASFDDNKIKIYRNTKVKSFIPFVKLPYYNSLDMGIFLCYLEIIINKHEYKFERTIINKNEKDSLGWIEIAEYKL</sequence>
<evidence type="ECO:0000313" key="3">
    <source>
        <dbReference type="Proteomes" id="UP000243406"/>
    </source>
</evidence>
<keyword evidence="3" id="KW-1185">Reference proteome</keyword>
<evidence type="ECO:0000313" key="2">
    <source>
        <dbReference type="EMBL" id="SKB68515.1"/>
    </source>
</evidence>